<dbReference type="SMART" id="SM00642">
    <property type="entry name" value="Aamy"/>
    <property type="match status" value="1"/>
</dbReference>
<dbReference type="GO" id="GO:0009313">
    <property type="term" value="P:oligosaccharide catabolic process"/>
    <property type="evidence" value="ECO:0007669"/>
    <property type="project" value="TreeGrafter"/>
</dbReference>
<dbReference type="SUPFAM" id="SSF51445">
    <property type="entry name" value="(Trans)glycosidases"/>
    <property type="match status" value="1"/>
</dbReference>
<evidence type="ECO:0000313" key="6">
    <source>
        <dbReference type="EMBL" id="VWC47364.1"/>
    </source>
</evidence>
<feature type="domain" description="Glycosyl hydrolase family 13 catalytic" evidence="5">
    <location>
        <begin position="39"/>
        <end position="428"/>
    </location>
</feature>
<accession>A0A6P2SE69</accession>
<dbReference type="Gene3D" id="3.90.400.10">
    <property type="entry name" value="Oligo-1,6-glucosidase, Domain 2"/>
    <property type="match status" value="1"/>
</dbReference>
<evidence type="ECO:0000256" key="3">
    <source>
        <dbReference type="ARBA" id="ARBA00023295"/>
    </source>
</evidence>
<protein>
    <submittedName>
        <fullName evidence="6">Trehalose synthase</fullName>
    </submittedName>
</protein>
<dbReference type="Proteomes" id="UP000494218">
    <property type="component" value="Unassembled WGS sequence"/>
</dbReference>
<feature type="region of interest" description="Disordered" evidence="4">
    <location>
        <begin position="1"/>
        <end position="22"/>
    </location>
</feature>
<dbReference type="InterPro" id="IPR006047">
    <property type="entry name" value="GH13_cat_dom"/>
</dbReference>
<dbReference type="GO" id="GO:0004556">
    <property type="term" value="F:alpha-amylase activity"/>
    <property type="evidence" value="ECO:0007669"/>
    <property type="project" value="TreeGrafter"/>
</dbReference>
<evidence type="ECO:0000256" key="2">
    <source>
        <dbReference type="ARBA" id="ARBA00022801"/>
    </source>
</evidence>
<dbReference type="EMBL" id="CABVPW010000059">
    <property type="protein sequence ID" value="VWC47364.1"/>
    <property type="molecule type" value="Genomic_DNA"/>
</dbReference>
<keyword evidence="2" id="KW-0378">Hydrolase</keyword>
<dbReference type="InterPro" id="IPR017853">
    <property type="entry name" value="GH"/>
</dbReference>
<dbReference type="CDD" id="cd11330">
    <property type="entry name" value="AmyAc_OligoGlu"/>
    <property type="match status" value="1"/>
</dbReference>
<dbReference type="AlphaFoldDB" id="A0A6P2SE69"/>
<dbReference type="SUPFAM" id="SSF51011">
    <property type="entry name" value="Glycosyl hydrolase domain"/>
    <property type="match status" value="1"/>
</dbReference>
<dbReference type="FunFam" id="3.90.400.10:FF:000002">
    <property type="entry name" value="Sucrose isomerase"/>
    <property type="match status" value="1"/>
</dbReference>
<dbReference type="Pfam" id="PF00128">
    <property type="entry name" value="Alpha-amylase"/>
    <property type="match status" value="1"/>
</dbReference>
<dbReference type="Gene3D" id="3.20.20.80">
    <property type="entry name" value="Glycosidases"/>
    <property type="match status" value="2"/>
</dbReference>
<sequence length="567" mass="63866">MRASPRGTGSDAGRRMPAAVRNGSAQMSDTWWRGGVIYQVYPRSFADSNGDGIGDLPGVIDRLAYIRALGVDAIWISPFFWSPMKDFGYDVSNYRDVDPLFGTLADFDRLIAQAHALGLKVMVDQVLSHSSDQHPWFVESRSDRDNPRAGWYVWSDPQADGTPPTNWLSVFGGSAWQWDTRRRQYYLHNFLASQPDLNFHHPDVQRQMLDEVQFWLERGVDGLRFDACNFHFHDRRLRNNPPMPAHHMGDETPDNPYAMQRHRFDKSRPENLAFLKRLRQRIDPYRAIGLGEVGDDDGLATMAQYTADGDKLHMAYSFDLLTPEFSAAHVRRTVERMESKLAELGGKGWICWSAGNHDVPRVATRWGQGSGPAFTRLVVALIATLRGTPCLYQGDELGLTEVSLRREQLRDPVGIEFWPRYKGRDGCRTPLPWQAAELFCGFSATEPWLPIPDDHISLAVDIQERDPASTLNFCRRFLAWRKKQPALCDGSIRFVDAPEPILAFERAAGADRRLLVFNLSADTQRWSLPAGSTADADDTSGLSGVTIAGRSVTLSPHAAWIGRIDHA</sequence>
<dbReference type="InterPro" id="IPR013780">
    <property type="entry name" value="Glyco_hydro_b"/>
</dbReference>
<proteinExistence type="inferred from homology"/>
<evidence type="ECO:0000313" key="7">
    <source>
        <dbReference type="Proteomes" id="UP000494218"/>
    </source>
</evidence>
<name>A0A6P2SE69_BURL3</name>
<gene>
    <name evidence="6" type="ORF">BLA23254_07470</name>
</gene>
<keyword evidence="3" id="KW-0326">Glycosidase</keyword>
<dbReference type="PANTHER" id="PTHR10357:SF179">
    <property type="entry name" value="NEUTRAL AND BASIC AMINO ACID TRANSPORT PROTEIN RBAT"/>
    <property type="match status" value="1"/>
</dbReference>
<organism evidence="6 7">
    <name type="scientific">Burkholderia lata (strain ATCC 17760 / DSM 23089 / LMG 22485 / NCIMB 9086 / R18194 / 383)</name>
    <dbReference type="NCBI Taxonomy" id="482957"/>
    <lineage>
        <taxon>Bacteria</taxon>
        <taxon>Pseudomonadati</taxon>
        <taxon>Pseudomonadota</taxon>
        <taxon>Betaproteobacteria</taxon>
        <taxon>Burkholderiales</taxon>
        <taxon>Burkholderiaceae</taxon>
        <taxon>Burkholderia</taxon>
        <taxon>Burkholderia cepacia complex</taxon>
    </lineage>
</organism>
<dbReference type="Gene3D" id="2.60.40.1180">
    <property type="entry name" value="Golgi alpha-mannosidase II"/>
    <property type="match status" value="1"/>
</dbReference>
<dbReference type="PANTHER" id="PTHR10357">
    <property type="entry name" value="ALPHA-AMYLASE FAMILY MEMBER"/>
    <property type="match status" value="1"/>
</dbReference>
<evidence type="ECO:0000256" key="1">
    <source>
        <dbReference type="ARBA" id="ARBA00008061"/>
    </source>
</evidence>
<comment type="similarity">
    <text evidence="1">Belongs to the glycosyl hydrolase 13 family.</text>
</comment>
<evidence type="ECO:0000259" key="5">
    <source>
        <dbReference type="SMART" id="SM00642"/>
    </source>
</evidence>
<reference evidence="6 7" key="1">
    <citation type="submission" date="2019-09" db="EMBL/GenBank/DDBJ databases">
        <authorList>
            <person name="Depoorter E."/>
        </authorList>
    </citation>
    <scope>NUCLEOTIDE SEQUENCE [LARGE SCALE GENOMIC DNA]</scope>
    <source>
        <strain evidence="6">LMG 23254</strain>
    </source>
</reference>
<dbReference type="InterPro" id="IPR045857">
    <property type="entry name" value="O16G_dom_2"/>
</dbReference>
<evidence type="ECO:0000256" key="4">
    <source>
        <dbReference type="SAM" id="MobiDB-lite"/>
    </source>
</evidence>